<evidence type="ECO:0000313" key="3">
    <source>
        <dbReference type="Proteomes" id="UP001597169"/>
    </source>
</evidence>
<name>A0ABW3PS34_9BACL</name>
<dbReference type="CDD" id="cd00085">
    <property type="entry name" value="HNHc"/>
    <property type="match status" value="1"/>
</dbReference>
<proteinExistence type="predicted"/>
<feature type="domain" description="HNH" evidence="1">
    <location>
        <begin position="10"/>
        <end position="52"/>
    </location>
</feature>
<keyword evidence="2" id="KW-0540">Nuclease</keyword>
<protein>
    <submittedName>
        <fullName evidence="2">HNH endonuclease</fullName>
    </submittedName>
</protein>
<dbReference type="Proteomes" id="UP001597169">
    <property type="component" value="Unassembled WGS sequence"/>
</dbReference>
<accession>A0ABW3PS34</accession>
<organism evidence="2 3">
    <name type="scientific">Paenibacillus provencensis</name>
    <dbReference type="NCBI Taxonomy" id="441151"/>
    <lineage>
        <taxon>Bacteria</taxon>
        <taxon>Bacillati</taxon>
        <taxon>Bacillota</taxon>
        <taxon>Bacilli</taxon>
        <taxon>Bacillales</taxon>
        <taxon>Paenibacillaceae</taxon>
        <taxon>Paenibacillus</taxon>
    </lineage>
</organism>
<evidence type="ECO:0000313" key="2">
    <source>
        <dbReference type="EMBL" id="MFD1126602.1"/>
    </source>
</evidence>
<keyword evidence="3" id="KW-1185">Reference proteome</keyword>
<keyword evidence="2" id="KW-0255">Endonuclease</keyword>
<dbReference type="EMBL" id="JBHTKX010000001">
    <property type="protein sequence ID" value="MFD1126602.1"/>
    <property type="molecule type" value="Genomic_DNA"/>
</dbReference>
<dbReference type="Gene3D" id="1.10.30.50">
    <property type="match status" value="1"/>
</dbReference>
<reference evidence="3" key="1">
    <citation type="journal article" date="2019" name="Int. J. Syst. Evol. Microbiol.">
        <title>The Global Catalogue of Microorganisms (GCM) 10K type strain sequencing project: providing services to taxonomists for standard genome sequencing and annotation.</title>
        <authorList>
            <consortium name="The Broad Institute Genomics Platform"/>
            <consortium name="The Broad Institute Genome Sequencing Center for Infectious Disease"/>
            <person name="Wu L."/>
            <person name="Ma J."/>
        </authorList>
    </citation>
    <scope>NUCLEOTIDE SEQUENCE [LARGE SCALE GENOMIC DNA]</scope>
    <source>
        <strain evidence="3">CCUG 53519</strain>
    </source>
</reference>
<dbReference type="InterPro" id="IPR003615">
    <property type="entry name" value="HNH_nuc"/>
</dbReference>
<dbReference type="GO" id="GO:0004519">
    <property type="term" value="F:endonuclease activity"/>
    <property type="evidence" value="ECO:0007669"/>
    <property type="project" value="UniProtKB-KW"/>
</dbReference>
<sequence length="80" mass="9174">MIARDGGKWCLICGISRSGLHLHRVVYGSQGGIYEVDNCVLLCDRDHTMVHSNKRIWQPALQEYLQTLDPYEIRSLRDTA</sequence>
<keyword evidence="2" id="KW-0378">Hydrolase</keyword>
<comment type="caution">
    <text evidence="2">The sequence shown here is derived from an EMBL/GenBank/DDBJ whole genome shotgun (WGS) entry which is preliminary data.</text>
</comment>
<dbReference type="Pfam" id="PF01844">
    <property type="entry name" value="HNH"/>
    <property type="match status" value="1"/>
</dbReference>
<gene>
    <name evidence="2" type="ORF">ACFQ3J_00240</name>
</gene>
<dbReference type="InterPro" id="IPR002711">
    <property type="entry name" value="HNH"/>
</dbReference>
<dbReference type="RefSeq" id="WP_177178745.1">
    <property type="nucleotide sequence ID" value="NZ_JBHTKX010000001.1"/>
</dbReference>
<evidence type="ECO:0000259" key="1">
    <source>
        <dbReference type="Pfam" id="PF01844"/>
    </source>
</evidence>